<dbReference type="PANTHER" id="PTHR30294:SF38">
    <property type="entry name" value="TRANSPORT PERMEASE PROTEIN"/>
    <property type="match status" value="1"/>
</dbReference>
<dbReference type="GO" id="GO:0043190">
    <property type="term" value="C:ATP-binding cassette (ABC) transporter complex"/>
    <property type="evidence" value="ECO:0007669"/>
    <property type="project" value="InterPro"/>
</dbReference>
<dbReference type="AlphaFoldDB" id="A0A4S8Q5Z6"/>
<dbReference type="InterPro" id="IPR047817">
    <property type="entry name" value="ABC2_TM_bact-type"/>
</dbReference>
<evidence type="ECO:0000256" key="3">
    <source>
        <dbReference type="ARBA" id="ARBA00022448"/>
    </source>
</evidence>
<reference evidence="11 12" key="2">
    <citation type="submission" date="2019-05" db="EMBL/GenBank/DDBJ databases">
        <title>Glycomyces buryatensis sp. nov.</title>
        <authorList>
            <person name="Nikitina E."/>
        </authorList>
    </citation>
    <scope>NUCLEOTIDE SEQUENCE [LARGE SCALE GENOMIC DNA]</scope>
    <source>
        <strain evidence="11 12">18</strain>
    </source>
</reference>
<keyword evidence="4 9" id="KW-1003">Cell membrane</keyword>
<gene>
    <name evidence="11" type="ORF">FAB82_19785</name>
</gene>
<keyword evidence="8" id="KW-0046">Antibiotic resistance</keyword>
<keyword evidence="6 9" id="KW-1133">Transmembrane helix</keyword>
<feature type="transmembrane region" description="Helical" evidence="9">
    <location>
        <begin position="150"/>
        <end position="173"/>
    </location>
</feature>
<evidence type="ECO:0000256" key="4">
    <source>
        <dbReference type="ARBA" id="ARBA00022475"/>
    </source>
</evidence>
<feature type="transmembrane region" description="Helical" evidence="9">
    <location>
        <begin position="241"/>
        <end position="259"/>
    </location>
</feature>
<evidence type="ECO:0000256" key="9">
    <source>
        <dbReference type="RuleBase" id="RU361157"/>
    </source>
</evidence>
<comment type="subcellular location">
    <subcellularLocation>
        <location evidence="1 9">Cell membrane</location>
        <topology evidence="1 9">Multi-pass membrane protein</topology>
    </subcellularLocation>
</comment>
<protein>
    <recommendedName>
        <fullName evidence="9">Transport permease protein</fullName>
    </recommendedName>
</protein>
<dbReference type="Proteomes" id="UP000308760">
    <property type="component" value="Unassembled WGS sequence"/>
</dbReference>
<accession>A0A4S8Q5Z6</accession>
<evidence type="ECO:0000256" key="1">
    <source>
        <dbReference type="ARBA" id="ARBA00004651"/>
    </source>
</evidence>
<dbReference type="OrthoDB" id="9776218at2"/>
<feature type="transmembrane region" description="Helical" evidence="9">
    <location>
        <begin position="114"/>
        <end position="138"/>
    </location>
</feature>
<dbReference type="PROSITE" id="PS51012">
    <property type="entry name" value="ABC_TM2"/>
    <property type="match status" value="1"/>
</dbReference>
<dbReference type="EMBL" id="STGY01000067">
    <property type="protein sequence ID" value="THV38671.1"/>
    <property type="molecule type" value="Genomic_DNA"/>
</dbReference>
<dbReference type="PIRSF" id="PIRSF006648">
    <property type="entry name" value="DrrB"/>
    <property type="match status" value="1"/>
</dbReference>
<keyword evidence="7 9" id="KW-0472">Membrane</keyword>
<sequence length="264" mass="28220">MSIHIAHTRRPAHTPNRSGFAAPIVFITAGRILRQLLNDRRTVVLILAVPSLMIALISAIMDAAPQVFASVGLILLAFFPFMMMFMITSITLLRERTGGTLERLMTTPTGKLDLVGGYALAFGLAAATQTAIAATVAYTWLGLETAGPVWAVFVIAISASLFGMALGLFVSAFATTEFQAIQFMPVFVVPQLLLCGLIWPREQMAGWLQGVSDVLPITYAVEALTEVRVNPEITSTMWTDLAVVGGAVLVAAALGAATLRRRTG</sequence>
<evidence type="ECO:0000256" key="8">
    <source>
        <dbReference type="ARBA" id="ARBA00023251"/>
    </source>
</evidence>
<evidence type="ECO:0000313" key="11">
    <source>
        <dbReference type="EMBL" id="THV38671.1"/>
    </source>
</evidence>
<dbReference type="PANTHER" id="PTHR30294">
    <property type="entry name" value="MEMBRANE COMPONENT OF ABC TRANSPORTER YHHJ-RELATED"/>
    <property type="match status" value="1"/>
</dbReference>
<keyword evidence="12" id="KW-1185">Reference proteome</keyword>
<comment type="caution">
    <text evidence="11">The sequence shown here is derived from an EMBL/GenBank/DDBJ whole genome shotgun (WGS) entry which is preliminary data.</text>
</comment>
<evidence type="ECO:0000256" key="7">
    <source>
        <dbReference type="ARBA" id="ARBA00023136"/>
    </source>
</evidence>
<dbReference type="GO" id="GO:0140359">
    <property type="term" value="F:ABC-type transporter activity"/>
    <property type="evidence" value="ECO:0007669"/>
    <property type="project" value="InterPro"/>
</dbReference>
<dbReference type="GO" id="GO:0046677">
    <property type="term" value="P:response to antibiotic"/>
    <property type="evidence" value="ECO:0007669"/>
    <property type="project" value="UniProtKB-KW"/>
</dbReference>
<evidence type="ECO:0000259" key="10">
    <source>
        <dbReference type="PROSITE" id="PS51012"/>
    </source>
</evidence>
<reference evidence="12" key="1">
    <citation type="submission" date="2019-04" db="EMBL/GenBank/DDBJ databases">
        <title>Nocardioides xinjiangensis sp. nov.</title>
        <authorList>
            <person name="Liu S."/>
        </authorList>
    </citation>
    <scope>NUCLEOTIDE SEQUENCE [LARGE SCALE GENOMIC DNA]</scope>
    <source>
        <strain evidence="12">18</strain>
    </source>
</reference>
<keyword evidence="5 9" id="KW-0812">Transmembrane</keyword>
<evidence type="ECO:0000256" key="2">
    <source>
        <dbReference type="ARBA" id="ARBA00007783"/>
    </source>
</evidence>
<dbReference type="RefSeq" id="WP_136536256.1">
    <property type="nucleotide sequence ID" value="NZ_STGY01000067.1"/>
</dbReference>
<dbReference type="InterPro" id="IPR051449">
    <property type="entry name" value="ABC-2_transporter_component"/>
</dbReference>
<dbReference type="InterPro" id="IPR013525">
    <property type="entry name" value="ABC2_TM"/>
</dbReference>
<name>A0A4S8Q5Z6_9ACTN</name>
<feature type="transmembrane region" description="Helical" evidence="9">
    <location>
        <begin position="67"/>
        <end position="93"/>
    </location>
</feature>
<dbReference type="InterPro" id="IPR000412">
    <property type="entry name" value="ABC_2_transport"/>
</dbReference>
<feature type="domain" description="ABC transmembrane type-2" evidence="10">
    <location>
        <begin position="30"/>
        <end position="262"/>
    </location>
</feature>
<keyword evidence="3 9" id="KW-0813">Transport</keyword>
<organism evidence="11 12">
    <name type="scientific">Glycomyces buryatensis</name>
    <dbReference type="NCBI Taxonomy" id="2570927"/>
    <lineage>
        <taxon>Bacteria</taxon>
        <taxon>Bacillati</taxon>
        <taxon>Actinomycetota</taxon>
        <taxon>Actinomycetes</taxon>
        <taxon>Glycomycetales</taxon>
        <taxon>Glycomycetaceae</taxon>
        <taxon>Glycomyces</taxon>
    </lineage>
</organism>
<feature type="transmembrane region" description="Helical" evidence="9">
    <location>
        <begin position="180"/>
        <end position="199"/>
    </location>
</feature>
<comment type="similarity">
    <text evidence="2 9">Belongs to the ABC-2 integral membrane protein family.</text>
</comment>
<evidence type="ECO:0000256" key="6">
    <source>
        <dbReference type="ARBA" id="ARBA00022989"/>
    </source>
</evidence>
<evidence type="ECO:0000313" key="12">
    <source>
        <dbReference type="Proteomes" id="UP000308760"/>
    </source>
</evidence>
<proteinExistence type="inferred from homology"/>
<feature type="transmembrane region" description="Helical" evidence="9">
    <location>
        <begin position="42"/>
        <end position="61"/>
    </location>
</feature>
<dbReference type="Pfam" id="PF01061">
    <property type="entry name" value="ABC2_membrane"/>
    <property type="match status" value="1"/>
</dbReference>
<evidence type="ECO:0000256" key="5">
    <source>
        <dbReference type="ARBA" id="ARBA00022692"/>
    </source>
</evidence>